<gene>
    <name evidence="2" type="ORF">C3B59_01205</name>
</gene>
<dbReference type="AlphaFoldDB" id="A0A2S3ZQ05"/>
<dbReference type="Proteomes" id="UP000237104">
    <property type="component" value="Unassembled WGS sequence"/>
</dbReference>
<evidence type="ECO:0000313" key="3">
    <source>
        <dbReference type="Proteomes" id="UP000237104"/>
    </source>
</evidence>
<evidence type="ECO:0000313" key="2">
    <source>
        <dbReference type="EMBL" id="POH71253.1"/>
    </source>
</evidence>
<evidence type="ECO:0000256" key="1">
    <source>
        <dbReference type="SAM" id="Phobius"/>
    </source>
</evidence>
<dbReference type="EMBL" id="PPXF01000011">
    <property type="protein sequence ID" value="POH71253.1"/>
    <property type="molecule type" value="Genomic_DNA"/>
</dbReference>
<proteinExistence type="predicted"/>
<organism evidence="2 3">
    <name type="scientific">Cryobacterium zongtaii</name>
    <dbReference type="NCBI Taxonomy" id="1259217"/>
    <lineage>
        <taxon>Bacteria</taxon>
        <taxon>Bacillati</taxon>
        <taxon>Actinomycetota</taxon>
        <taxon>Actinomycetes</taxon>
        <taxon>Micrococcales</taxon>
        <taxon>Microbacteriaceae</taxon>
        <taxon>Cryobacterium</taxon>
    </lineage>
</organism>
<dbReference type="RefSeq" id="WP_133163686.1">
    <property type="nucleotide sequence ID" value="NZ_PPXF01000011.1"/>
</dbReference>
<name>A0A2S3ZQ05_9MICO</name>
<dbReference type="OrthoDB" id="9986580at2"/>
<sequence>MVEASKTGKSDWRRHFDIPYVQGAALIVLGIVILFQAAGNQWIILIAGSICAIAGVGLTVHTQRRNVDN</sequence>
<accession>A0A2S3ZQ05</accession>
<keyword evidence="1" id="KW-0812">Transmembrane</keyword>
<feature type="transmembrane region" description="Helical" evidence="1">
    <location>
        <begin position="42"/>
        <end position="60"/>
    </location>
</feature>
<keyword evidence="1" id="KW-1133">Transmembrane helix</keyword>
<comment type="caution">
    <text evidence="2">The sequence shown here is derived from an EMBL/GenBank/DDBJ whole genome shotgun (WGS) entry which is preliminary data.</text>
</comment>
<protein>
    <submittedName>
        <fullName evidence="2">Uncharacterized protein</fullName>
    </submittedName>
</protein>
<feature type="transmembrane region" description="Helical" evidence="1">
    <location>
        <begin position="20"/>
        <end position="36"/>
    </location>
</feature>
<reference evidence="2 3" key="1">
    <citation type="submission" date="2018-01" db="EMBL/GenBank/DDBJ databases">
        <title>Cryobacterium sp. nov., from glaciers in China.</title>
        <authorList>
            <person name="Liu Q."/>
            <person name="Xin Y.-H."/>
        </authorList>
    </citation>
    <scope>NUCLEOTIDE SEQUENCE [LARGE SCALE GENOMIC DNA]</scope>
    <source>
        <strain evidence="2 3">TMB1-8</strain>
    </source>
</reference>
<keyword evidence="1" id="KW-0472">Membrane</keyword>